<proteinExistence type="predicted"/>
<dbReference type="Proteomes" id="UP001595443">
    <property type="component" value="Unassembled WGS sequence"/>
</dbReference>
<comment type="subcellular location">
    <subcellularLocation>
        <location evidence="1">Membrane</location>
        <topology evidence="1">Multi-pass membrane protein</topology>
    </subcellularLocation>
</comment>
<keyword evidence="4 5" id="KW-0472">Membrane</keyword>
<feature type="transmembrane region" description="Helical" evidence="5">
    <location>
        <begin position="72"/>
        <end position="92"/>
    </location>
</feature>
<evidence type="ECO:0000256" key="4">
    <source>
        <dbReference type="ARBA" id="ARBA00023136"/>
    </source>
</evidence>
<feature type="transmembrane region" description="Helical" evidence="5">
    <location>
        <begin position="168"/>
        <end position="191"/>
    </location>
</feature>
<dbReference type="Pfam" id="PF04893">
    <property type="entry name" value="Yip1"/>
    <property type="match status" value="1"/>
</dbReference>
<evidence type="ECO:0000313" key="7">
    <source>
        <dbReference type="EMBL" id="MFC2967368.1"/>
    </source>
</evidence>
<organism evidence="7 8">
    <name type="scientific">Acidimangrovimonas pyrenivorans</name>
    <dbReference type="NCBI Taxonomy" id="2030798"/>
    <lineage>
        <taxon>Bacteria</taxon>
        <taxon>Pseudomonadati</taxon>
        <taxon>Pseudomonadota</taxon>
        <taxon>Alphaproteobacteria</taxon>
        <taxon>Rhodobacterales</taxon>
        <taxon>Paracoccaceae</taxon>
        <taxon>Acidimangrovimonas</taxon>
    </lineage>
</organism>
<name>A0ABV7AEM7_9RHOB</name>
<protein>
    <submittedName>
        <fullName evidence="7">Yip1 family protein</fullName>
    </submittedName>
</protein>
<gene>
    <name evidence="7" type="ORF">ACFOES_04615</name>
</gene>
<keyword evidence="3 5" id="KW-1133">Transmembrane helix</keyword>
<dbReference type="InterPro" id="IPR006977">
    <property type="entry name" value="Yip1_dom"/>
</dbReference>
<comment type="caution">
    <text evidence="7">The sequence shown here is derived from an EMBL/GenBank/DDBJ whole genome shotgun (WGS) entry which is preliminary data.</text>
</comment>
<evidence type="ECO:0000256" key="5">
    <source>
        <dbReference type="SAM" id="Phobius"/>
    </source>
</evidence>
<evidence type="ECO:0000313" key="8">
    <source>
        <dbReference type="Proteomes" id="UP001595443"/>
    </source>
</evidence>
<sequence length="197" mass="20604">MMLTGPIVATLIRDSLTRPRAAMRAVLDLNLPAGILWQALVLVAVLGDLVVWGGLALTAEGRALLDQGGLPGPLFMGALQLALLALMAVGIDRIGRAFGGEGDFAGALAVIVWLQVVMFALQFAQLLLYLLVPPIADMLGIALFAVMFWLLSNFIAELHGFRSVGAVFGGVVITLIGVVIFLSFLLFALGVGVPGAP</sequence>
<keyword evidence="2 5" id="KW-0812">Transmembrane</keyword>
<dbReference type="RefSeq" id="WP_377832004.1">
    <property type="nucleotide sequence ID" value="NZ_JBHRSK010000004.1"/>
</dbReference>
<feature type="domain" description="Yip1" evidence="6">
    <location>
        <begin position="14"/>
        <end position="182"/>
    </location>
</feature>
<dbReference type="EMBL" id="JBHRSK010000004">
    <property type="protein sequence ID" value="MFC2967368.1"/>
    <property type="molecule type" value="Genomic_DNA"/>
</dbReference>
<keyword evidence="8" id="KW-1185">Reference proteome</keyword>
<accession>A0ABV7AEM7</accession>
<feature type="transmembrane region" description="Helical" evidence="5">
    <location>
        <begin position="29"/>
        <end position="52"/>
    </location>
</feature>
<feature type="transmembrane region" description="Helical" evidence="5">
    <location>
        <begin position="104"/>
        <end position="132"/>
    </location>
</feature>
<reference evidence="8" key="1">
    <citation type="journal article" date="2019" name="Int. J. Syst. Evol. Microbiol.">
        <title>The Global Catalogue of Microorganisms (GCM) 10K type strain sequencing project: providing services to taxonomists for standard genome sequencing and annotation.</title>
        <authorList>
            <consortium name="The Broad Institute Genomics Platform"/>
            <consortium name="The Broad Institute Genome Sequencing Center for Infectious Disease"/>
            <person name="Wu L."/>
            <person name="Ma J."/>
        </authorList>
    </citation>
    <scope>NUCLEOTIDE SEQUENCE [LARGE SCALE GENOMIC DNA]</scope>
    <source>
        <strain evidence="8">KCTC 62192</strain>
    </source>
</reference>
<evidence type="ECO:0000256" key="1">
    <source>
        <dbReference type="ARBA" id="ARBA00004141"/>
    </source>
</evidence>
<evidence type="ECO:0000259" key="6">
    <source>
        <dbReference type="Pfam" id="PF04893"/>
    </source>
</evidence>
<feature type="transmembrane region" description="Helical" evidence="5">
    <location>
        <begin position="138"/>
        <end position="156"/>
    </location>
</feature>
<evidence type="ECO:0000256" key="3">
    <source>
        <dbReference type="ARBA" id="ARBA00022989"/>
    </source>
</evidence>
<evidence type="ECO:0000256" key="2">
    <source>
        <dbReference type="ARBA" id="ARBA00022692"/>
    </source>
</evidence>